<protein>
    <submittedName>
        <fullName evidence="2">Uncharacterized protein</fullName>
    </submittedName>
</protein>
<feature type="transmembrane region" description="Helical" evidence="1">
    <location>
        <begin position="108"/>
        <end position="133"/>
    </location>
</feature>
<keyword evidence="1" id="KW-1133">Transmembrane helix</keyword>
<reference evidence="3" key="1">
    <citation type="submission" date="2019-07" db="EMBL/GenBank/DDBJ databases">
        <title>Bacillus alkalisoli sp. nov. isolated from saline soil.</title>
        <authorList>
            <person name="Sun J.-Q."/>
            <person name="Xu L."/>
        </authorList>
    </citation>
    <scope>NUCLEOTIDE SEQUENCE [LARGE SCALE GENOMIC DNA]</scope>
    <source>
        <strain evidence="3">M4U3P1</strain>
    </source>
</reference>
<dbReference type="RefSeq" id="WP_176009666.1">
    <property type="nucleotide sequence ID" value="NZ_CP041372.2"/>
</dbReference>
<keyword evidence="3" id="KW-1185">Reference proteome</keyword>
<accession>A0A859FE51</accession>
<dbReference type="KEGG" id="psua:FLK61_33650"/>
<feature type="transmembrane region" description="Helical" evidence="1">
    <location>
        <begin position="62"/>
        <end position="82"/>
    </location>
</feature>
<feature type="transmembrane region" description="Helical" evidence="1">
    <location>
        <begin position="20"/>
        <end position="42"/>
    </location>
</feature>
<feature type="transmembrane region" description="Helical" evidence="1">
    <location>
        <begin position="214"/>
        <end position="234"/>
    </location>
</feature>
<dbReference type="AlphaFoldDB" id="A0A859FE51"/>
<evidence type="ECO:0000313" key="3">
    <source>
        <dbReference type="Proteomes" id="UP000318138"/>
    </source>
</evidence>
<dbReference type="EMBL" id="CP041372">
    <property type="protein sequence ID" value="QKS71633.1"/>
    <property type="molecule type" value="Genomic_DNA"/>
</dbReference>
<organism evidence="2 3">
    <name type="scientific">Paenalkalicoccus suaedae</name>
    <dbReference type="NCBI Taxonomy" id="2592382"/>
    <lineage>
        <taxon>Bacteria</taxon>
        <taxon>Bacillati</taxon>
        <taxon>Bacillota</taxon>
        <taxon>Bacilli</taxon>
        <taxon>Bacillales</taxon>
        <taxon>Bacillaceae</taxon>
        <taxon>Paenalkalicoccus</taxon>
    </lineage>
</organism>
<dbReference type="Proteomes" id="UP000318138">
    <property type="component" value="Chromosome"/>
</dbReference>
<evidence type="ECO:0000256" key="1">
    <source>
        <dbReference type="SAM" id="Phobius"/>
    </source>
</evidence>
<feature type="transmembrane region" description="Helical" evidence="1">
    <location>
        <begin position="180"/>
        <end position="208"/>
    </location>
</feature>
<feature type="transmembrane region" description="Helical" evidence="1">
    <location>
        <begin position="145"/>
        <end position="168"/>
    </location>
</feature>
<proteinExistence type="predicted"/>
<gene>
    <name evidence="2" type="ORF">FLK61_33650</name>
</gene>
<keyword evidence="1" id="KW-0472">Membrane</keyword>
<evidence type="ECO:0000313" key="2">
    <source>
        <dbReference type="EMBL" id="QKS71633.1"/>
    </source>
</evidence>
<keyword evidence="1" id="KW-0812">Transmembrane</keyword>
<name>A0A859FE51_9BACI</name>
<sequence length="242" mass="26583">MYSHLTETSKRILFLLQLRLFTMSGTVWILLFLQVLFMIFSLNGVSSGSMSLSGVNILTATYTADSVIAVTIIWTFSIAVMLNQRHIAKIDAAFVQNHRVRQGANMSLLVLFALIGAVTSNLSVFILGLYTVIFHSAEIETFMSVPILLTSILTTFLLALFAGALAYTIMGLLRSKFAPFILIGGVIVAALFSLLFFPNIGSVLFTFFFGETSVILFTLKIGVVTVGLFICAYFSTKHTEVM</sequence>